<gene>
    <name evidence="1" type="ORF">QQX09_02950</name>
</gene>
<dbReference type="RefSeq" id="WP_301131221.1">
    <property type="nucleotide sequence ID" value="NZ_JAUHPW010000002.1"/>
</dbReference>
<reference evidence="1" key="1">
    <citation type="submission" date="2023-06" db="EMBL/GenBank/DDBJ databases">
        <title>Sysu t00192.</title>
        <authorList>
            <person name="Gao L."/>
            <person name="Fang B.-Z."/>
            <person name="Li W.-J."/>
        </authorList>
    </citation>
    <scope>NUCLEOTIDE SEQUENCE</scope>
    <source>
        <strain evidence="1">SYSU T00192</strain>
    </source>
</reference>
<comment type="caution">
    <text evidence="1">The sequence shown here is derived from an EMBL/GenBank/DDBJ whole genome shotgun (WGS) entry which is preliminary data.</text>
</comment>
<dbReference type="Proteomes" id="UP001172728">
    <property type="component" value="Unassembled WGS sequence"/>
</dbReference>
<protein>
    <submittedName>
        <fullName evidence="1">Uncharacterized protein</fullName>
    </submittedName>
</protein>
<sequence>MAGIPGGESLHKLVFAVLEHGMRSVGTSEGLAPALVEETGTGDRTIRRFSGGELDALVTAARKAAGTSTAERVAICWDGLLTGRDGDERAIMVIAQERGQQRSLVFAQRYTLDGAKVAPEGRPGLVAERASVLG</sequence>
<evidence type="ECO:0000313" key="1">
    <source>
        <dbReference type="EMBL" id="MDN4474810.1"/>
    </source>
</evidence>
<evidence type="ECO:0000313" key="2">
    <source>
        <dbReference type="Proteomes" id="UP001172728"/>
    </source>
</evidence>
<keyword evidence="2" id="KW-1185">Reference proteome</keyword>
<name>A0ABT8G6P0_9MICO</name>
<proteinExistence type="predicted"/>
<organism evidence="1 2">
    <name type="scientific">Demequina litoralis</name>
    <dbReference type="NCBI Taxonomy" id="3051660"/>
    <lineage>
        <taxon>Bacteria</taxon>
        <taxon>Bacillati</taxon>
        <taxon>Actinomycetota</taxon>
        <taxon>Actinomycetes</taxon>
        <taxon>Micrococcales</taxon>
        <taxon>Demequinaceae</taxon>
        <taxon>Demequina</taxon>
    </lineage>
</organism>
<dbReference type="EMBL" id="JAUHPW010000002">
    <property type="protein sequence ID" value="MDN4474810.1"/>
    <property type="molecule type" value="Genomic_DNA"/>
</dbReference>
<accession>A0ABT8G6P0</accession>